<evidence type="ECO:0000313" key="7">
    <source>
        <dbReference type="Proteomes" id="UP000653308"/>
    </source>
</evidence>
<feature type="region of interest" description="Disordered" evidence="4">
    <location>
        <begin position="225"/>
        <end position="244"/>
    </location>
</feature>
<accession>A0ABQ3AA35</accession>
<organism evidence="6 7">
    <name type="scientific">Streptomyces djakartensis</name>
    <dbReference type="NCBI Taxonomy" id="68193"/>
    <lineage>
        <taxon>Bacteria</taxon>
        <taxon>Bacillati</taxon>
        <taxon>Actinomycetota</taxon>
        <taxon>Actinomycetes</taxon>
        <taxon>Kitasatosporales</taxon>
        <taxon>Streptomycetaceae</taxon>
        <taxon>Streptomyces</taxon>
    </lineage>
</organism>
<dbReference type="Pfam" id="PF08241">
    <property type="entry name" value="Methyltransf_11"/>
    <property type="match status" value="1"/>
</dbReference>
<keyword evidence="3" id="KW-0949">S-adenosyl-L-methionine</keyword>
<evidence type="ECO:0000256" key="4">
    <source>
        <dbReference type="SAM" id="MobiDB-lite"/>
    </source>
</evidence>
<evidence type="ECO:0000259" key="5">
    <source>
        <dbReference type="Pfam" id="PF08241"/>
    </source>
</evidence>
<dbReference type="PANTHER" id="PTHR43464:SF19">
    <property type="entry name" value="UBIQUINONE BIOSYNTHESIS O-METHYLTRANSFERASE, MITOCHONDRIAL"/>
    <property type="match status" value="1"/>
</dbReference>
<dbReference type="Proteomes" id="UP000653308">
    <property type="component" value="Unassembled WGS sequence"/>
</dbReference>
<dbReference type="PANTHER" id="PTHR43464">
    <property type="entry name" value="METHYLTRANSFERASE"/>
    <property type="match status" value="1"/>
</dbReference>
<dbReference type="Gene3D" id="3.40.50.150">
    <property type="entry name" value="Vaccinia Virus protein VP39"/>
    <property type="match status" value="1"/>
</dbReference>
<sequence>MREGYEGTGPGAITPDGCAVELYSRLPIGDEPDVIAAAVPEGARILELGSGVGRMTHALLERGFTVTAVDESAEMLERVRGARTIRGPVEELDLGERFDVVLLASFLVHAGDAEVRRGLLRTCVRHVAEGGSVLIQREGEDYHTKVPRERVDPSGFTVRIVSSEPVGDGVNSVRAEYEFPDAVWTQTFRARPLNREQFEEALEETGLRVAEYLTDDRIWVRAVPTAQAARTREGRTGRNSAGRR</sequence>
<dbReference type="EMBL" id="BMWE01000017">
    <property type="protein sequence ID" value="GGY39273.1"/>
    <property type="molecule type" value="Genomic_DNA"/>
</dbReference>
<reference evidence="7" key="1">
    <citation type="journal article" date="2019" name="Int. J. Syst. Evol. Microbiol.">
        <title>The Global Catalogue of Microorganisms (GCM) 10K type strain sequencing project: providing services to taxonomists for standard genome sequencing and annotation.</title>
        <authorList>
            <consortium name="The Broad Institute Genomics Platform"/>
            <consortium name="The Broad Institute Genome Sequencing Center for Infectious Disease"/>
            <person name="Wu L."/>
            <person name="Ma J."/>
        </authorList>
    </citation>
    <scope>NUCLEOTIDE SEQUENCE [LARGE SCALE GENOMIC DNA]</scope>
    <source>
        <strain evidence="7">JCM 4957</strain>
    </source>
</reference>
<proteinExistence type="predicted"/>
<dbReference type="SUPFAM" id="SSF53335">
    <property type="entry name" value="S-adenosyl-L-methionine-dependent methyltransferases"/>
    <property type="match status" value="1"/>
</dbReference>
<dbReference type="GO" id="GO:0032259">
    <property type="term" value="P:methylation"/>
    <property type="evidence" value="ECO:0007669"/>
    <property type="project" value="UniProtKB-KW"/>
</dbReference>
<name>A0ABQ3AA35_9ACTN</name>
<keyword evidence="7" id="KW-1185">Reference proteome</keyword>
<evidence type="ECO:0000256" key="2">
    <source>
        <dbReference type="ARBA" id="ARBA00022679"/>
    </source>
</evidence>
<feature type="domain" description="Methyltransferase type 11" evidence="5">
    <location>
        <begin position="46"/>
        <end position="135"/>
    </location>
</feature>
<evidence type="ECO:0000256" key="3">
    <source>
        <dbReference type="ARBA" id="ARBA00022691"/>
    </source>
</evidence>
<gene>
    <name evidence="6" type="ORF">GCM10010384_52800</name>
</gene>
<dbReference type="CDD" id="cd02440">
    <property type="entry name" value="AdoMet_MTases"/>
    <property type="match status" value="1"/>
</dbReference>
<dbReference type="RefSeq" id="WP_190200429.1">
    <property type="nucleotide sequence ID" value="NZ_BMWE01000017.1"/>
</dbReference>
<keyword evidence="2" id="KW-0808">Transferase</keyword>
<keyword evidence="1 6" id="KW-0489">Methyltransferase</keyword>
<comment type="caution">
    <text evidence="6">The sequence shown here is derived from an EMBL/GenBank/DDBJ whole genome shotgun (WGS) entry which is preliminary data.</text>
</comment>
<dbReference type="GO" id="GO:0008168">
    <property type="term" value="F:methyltransferase activity"/>
    <property type="evidence" value="ECO:0007669"/>
    <property type="project" value="UniProtKB-KW"/>
</dbReference>
<protein>
    <submittedName>
        <fullName evidence="6">Methyltransferase</fullName>
    </submittedName>
</protein>
<evidence type="ECO:0000256" key="1">
    <source>
        <dbReference type="ARBA" id="ARBA00022603"/>
    </source>
</evidence>
<dbReference type="InterPro" id="IPR013216">
    <property type="entry name" value="Methyltransf_11"/>
</dbReference>
<evidence type="ECO:0000313" key="6">
    <source>
        <dbReference type="EMBL" id="GGY39273.1"/>
    </source>
</evidence>
<dbReference type="InterPro" id="IPR029063">
    <property type="entry name" value="SAM-dependent_MTases_sf"/>
</dbReference>